<keyword evidence="1" id="KW-1185">Reference proteome</keyword>
<name>A0A915IZM4_ROMCU</name>
<evidence type="ECO:0000313" key="1">
    <source>
        <dbReference type="Proteomes" id="UP000887565"/>
    </source>
</evidence>
<proteinExistence type="predicted"/>
<evidence type="ECO:0000313" key="2">
    <source>
        <dbReference type="WBParaSite" id="nRc.2.0.1.t19153-RA"/>
    </source>
</evidence>
<dbReference type="WBParaSite" id="nRc.2.0.1.t19153-RA">
    <property type="protein sequence ID" value="nRc.2.0.1.t19153-RA"/>
    <property type="gene ID" value="nRc.2.0.1.g19153"/>
</dbReference>
<dbReference type="Proteomes" id="UP000887565">
    <property type="component" value="Unplaced"/>
</dbReference>
<sequence length="86" mass="10055">MKRIYAIVHVTLSQMVIWGRMTENESALLANAEYNKRYKDRERHKHDYTVRLATSYGDLQPYVLVSFVPPLKIAPIFKCNIVKCPN</sequence>
<reference evidence="2" key="1">
    <citation type="submission" date="2022-11" db="UniProtKB">
        <authorList>
            <consortium name="WormBaseParasite"/>
        </authorList>
    </citation>
    <scope>IDENTIFICATION</scope>
</reference>
<accession>A0A915IZM4</accession>
<dbReference type="AlphaFoldDB" id="A0A915IZM4"/>
<organism evidence="1 2">
    <name type="scientific">Romanomermis culicivorax</name>
    <name type="common">Nematode worm</name>
    <dbReference type="NCBI Taxonomy" id="13658"/>
    <lineage>
        <taxon>Eukaryota</taxon>
        <taxon>Metazoa</taxon>
        <taxon>Ecdysozoa</taxon>
        <taxon>Nematoda</taxon>
        <taxon>Enoplea</taxon>
        <taxon>Dorylaimia</taxon>
        <taxon>Mermithida</taxon>
        <taxon>Mermithoidea</taxon>
        <taxon>Mermithidae</taxon>
        <taxon>Romanomermis</taxon>
    </lineage>
</organism>
<protein>
    <submittedName>
        <fullName evidence="2">Uncharacterized protein</fullName>
    </submittedName>
</protein>